<dbReference type="GO" id="GO:0004674">
    <property type="term" value="F:protein serine/threonine kinase activity"/>
    <property type="evidence" value="ECO:0007669"/>
    <property type="project" value="UniProtKB-KW"/>
</dbReference>
<dbReference type="PANTHER" id="PTHR43289">
    <property type="entry name" value="MITOGEN-ACTIVATED PROTEIN KINASE KINASE KINASE 20-RELATED"/>
    <property type="match status" value="1"/>
</dbReference>
<proteinExistence type="predicted"/>
<evidence type="ECO:0000256" key="1">
    <source>
        <dbReference type="ARBA" id="ARBA00012513"/>
    </source>
</evidence>
<keyword evidence="2 10" id="KW-0723">Serine/threonine-protein kinase</keyword>
<evidence type="ECO:0000256" key="6">
    <source>
        <dbReference type="ARBA" id="ARBA00022840"/>
    </source>
</evidence>
<dbReference type="PROSITE" id="PS50011">
    <property type="entry name" value="PROTEIN_KINASE_DOM"/>
    <property type="match status" value="1"/>
</dbReference>
<evidence type="ECO:0000256" key="3">
    <source>
        <dbReference type="ARBA" id="ARBA00022679"/>
    </source>
</evidence>
<gene>
    <name evidence="10" type="ORF">HGB48_05700</name>
</gene>
<dbReference type="InterPro" id="IPR017441">
    <property type="entry name" value="Protein_kinase_ATP_BS"/>
</dbReference>
<evidence type="ECO:0000313" key="11">
    <source>
        <dbReference type="Proteomes" id="UP000579250"/>
    </source>
</evidence>
<evidence type="ECO:0000256" key="4">
    <source>
        <dbReference type="ARBA" id="ARBA00022741"/>
    </source>
</evidence>
<dbReference type="RefSeq" id="WP_157437965.1">
    <property type="nucleotide sequence ID" value="NZ_JAAXPI010000004.1"/>
</dbReference>
<dbReference type="SMART" id="SM00220">
    <property type="entry name" value="S_TKc"/>
    <property type="match status" value="1"/>
</dbReference>
<dbReference type="PROSITE" id="PS00108">
    <property type="entry name" value="PROTEIN_KINASE_ST"/>
    <property type="match status" value="1"/>
</dbReference>
<protein>
    <recommendedName>
        <fullName evidence="1">non-specific serine/threonine protein kinase</fullName>
        <ecNumber evidence="1">2.7.11.1</ecNumber>
    </recommendedName>
</protein>
<dbReference type="EMBL" id="JAAXPI010000004">
    <property type="protein sequence ID" value="NKZ03244.1"/>
    <property type="molecule type" value="Genomic_DNA"/>
</dbReference>
<keyword evidence="11" id="KW-1185">Reference proteome</keyword>
<dbReference type="Proteomes" id="UP000579250">
    <property type="component" value="Unassembled WGS sequence"/>
</dbReference>
<keyword evidence="4 7" id="KW-0547">Nucleotide-binding</keyword>
<evidence type="ECO:0000259" key="9">
    <source>
        <dbReference type="PROSITE" id="PS50011"/>
    </source>
</evidence>
<evidence type="ECO:0000313" key="10">
    <source>
        <dbReference type="EMBL" id="NKZ03244.1"/>
    </source>
</evidence>
<feature type="domain" description="Protein kinase" evidence="9">
    <location>
        <begin position="1"/>
        <end position="224"/>
    </location>
</feature>
<dbReference type="SUPFAM" id="SSF56112">
    <property type="entry name" value="Protein kinase-like (PK-like)"/>
    <property type="match status" value="1"/>
</dbReference>
<comment type="caution">
    <text evidence="10">The sequence shown here is derived from an EMBL/GenBank/DDBJ whole genome shotgun (WGS) entry which is preliminary data.</text>
</comment>
<evidence type="ECO:0000256" key="5">
    <source>
        <dbReference type="ARBA" id="ARBA00022777"/>
    </source>
</evidence>
<dbReference type="InterPro" id="IPR011009">
    <property type="entry name" value="Kinase-like_dom_sf"/>
</dbReference>
<dbReference type="InterPro" id="IPR008271">
    <property type="entry name" value="Ser/Thr_kinase_AS"/>
</dbReference>
<accession>A0A846YXC6</accession>
<dbReference type="FunFam" id="1.10.510.10:FF:000021">
    <property type="entry name" value="Serine/threonine protein kinase"/>
    <property type="match status" value="1"/>
</dbReference>
<feature type="region of interest" description="Disordered" evidence="8">
    <location>
        <begin position="280"/>
        <end position="305"/>
    </location>
</feature>
<dbReference type="InterPro" id="IPR000719">
    <property type="entry name" value="Prot_kinase_dom"/>
</dbReference>
<dbReference type="GO" id="GO:0005524">
    <property type="term" value="F:ATP binding"/>
    <property type="evidence" value="ECO:0007669"/>
    <property type="project" value="UniProtKB-UniRule"/>
</dbReference>
<dbReference type="PANTHER" id="PTHR43289:SF6">
    <property type="entry name" value="SERINE_THREONINE-PROTEIN KINASE NEKL-3"/>
    <property type="match status" value="1"/>
</dbReference>
<dbReference type="PROSITE" id="PS00107">
    <property type="entry name" value="PROTEIN_KINASE_ATP"/>
    <property type="match status" value="1"/>
</dbReference>
<evidence type="ECO:0000256" key="8">
    <source>
        <dbReference type="SAM" id="MobiDB-lite"/>
    </source>
</evidence>
<feature type="binding site" evidence="7">
    <location>
        <position position="53"/>
    </location>
    <ligand>
        <name>ATP</name>
        <dbReference type="ChEBI" id="CHEBI:30616"/>
    </ligand>
</feature>
<keyword evidence="5 10" id="KW-0418">Kinase</keyword>
<reference evidence="10 11" key="1">
    <citation type="submission" date="2020-04" db="EMBL/GenBank/DDBJ databases">
        <title>MicrobeNet Type strains.</title>
        <authorList>
            <person name="Nicholson A.C."/>
        </authorList>
    </citation>
    <scope>NUCLEOTIDE SEQUENCE [LARGE SCALE GENOMIC DNA]</scope>
    <source>
        <strain evidence="10 11">ATCC BAA-277</strain>
    </source>
</reference>
<evidence type="ECO:0000256" key="7">
    <source>
        <dbReference type="PROSITE-ProRule" id="PRU10141"/>
    </source>
</evidence>
<sequence>MSAARPVAASWCVEAWVRVLAGRYELGRELGSGGMGAVYRSVDRDLDRPVAVKVLPEQLARQPGFLARFQRALEHCHAKGVVHRDIKPANIMLDESGSRPVVKVMDFGIARLMSEEATRLTATGMLIGTPAYLSPEQADGKPVGPASDLYSLGCVLFELLTGRPPFTGGTPSGVLMGHLLRTPEAPSALRPGLPVSWDQVVLKALAKDPQERYTSAADMRAALLDALGQAGAAWGGVPQRAMIPAQRVAADDGPPRTVSSSAGTVSMGLPAALARRSRTSSTWRWWDAPPPPSAGGPASPRRRPFSGRHPDGCTCCWGRRSTTASGYGWPCHSCAAWP</sequence>
<organism evidence="10 11">
    <name type="scientific">Actinomadura latina</name>
    <dbReference type="NCBI Taxonomy" id="163603"/>
    <lineage>
        <taxon>Bacteria</taxon>
        <taxon>Bacillati</taxon>
        <taxon>Actinomycetota</taxon>
        <taxon>Actinomycetes</taxon>
        <taxon>Streptosporangiales</taxon>
        <taxon>Thermomonosporaceae</taxon>
        <taxon>Actinomadura</taxon>
    </lineage>
</organism>
<dbReference type="Pfam" id="PF00069">
    <property type="entry name" value="Pkinase"/>
    <property type="match status" value="1"/>
</dbReference>
<keyword evidence="6 7" id="KW-0067">ATP-binding</keyword>
<dbReference type="EC" id="2.7.11.1" evidence="1"/>
<evidence type="ECO:0000256" key="2">
    <source>
        <dbReference type="ARBA" id="ARBA00022527"/>
    </source>
</evidence>
<dbReference type="Gene3D" id="1.10.510.10">
    <property type="entry name" value="Transferase(Phosphotransferase) domain 1"/>
    <property type="match status" value="2"/>
</dbReference>
<keyword evidence="3" id="KW-0808">Transferase</keyword>
<dbReference type="AlphaFoldDB" id="A0A846YXC6"/>
<name>A0A846YXC6_9ACTN</name>
<dbReference type="CDD" id="cd14014">
    <property type="entry name" value="STKc_PknB_like"/>
    <property type="match status" value="1"/>
</dbReference>